<evidence type="ECO:0000313" key="1">
    <source>
        <dbReference type="EMBL" id="CCE90158.1"/>
    </source>
</evidence>
<organism evidence="1 2">
    <name type="scientific">Torulaspora delbrueckii</name>
    <name type="common">Yeast</name>
    <name type="synonym">Candida colliculosa</name>
    <dbReference type="NCBI Taxonomy" id="4950"/>
    <lineage>
        <taxon>Eukaryota</taxon>
        <taxon>Fungi</taxon>
        <taxon>Dikarya</taxon>
        <taxon>Ascomycota</taxon>
        <taxon>Saccharomycotina</taxon>
        <taxon>Saccharomycetes</taxon>
        <taxon>Saccharomycetales</taxon>
        <taxon>Saccharomycetaceae</taxon>
        <taxon>Torulaspora</taxon>
    </lineage>
</organism>
<evidence type="ECO:0000313" key="2">
    <source>
        <dbReference type="Proteomes" id="UP000005627"/>
    </source>
</evidence>
<accession>G8ZNG4</accession>
<keyword evidence="2" id="KW-1185">Reference proteome</keyword>
<dbReference type="KEGG" id="tdl:TDEL_0B00290"/>
<dbReference type="GeneID" id="11503391"/>
<dbReference type="EMBL" id="HE616743">
    <property type="protein sequence ID" value="CCE90158.1"/>
    <property type="molecule type" value="Genomic_DNA"/>
</dbReference>
<dbReference type="AlphaFoldDB" id="G8ZNG4"/>
<reference evidence="1 2" key="1">
    <citation type="journal article" date="2011" name="Proc. Natl. Acad. Sci. U.S.A.">
        <title>Evolutionary erosion of yeast sex chromosomes by mating-type switching accidents.</title>
        <authorList>
            <person name="Gordon J.L."/>
            <person name="Armisen D."/>
            <person name="Proux-Wera E."/>
            <person name="Oheigeartaigh S.S."/>
            <person name="Byrne K.P."/>
            <person name="Wolfe K.H."/>
        </authorList>
    </citation>
    <scope>NUCLEOTIDE SEQUENCE [LARGE SCALE GENOMIC DNA]</scope>
    <source>
        <strain evidence="2">ATCC 10662 / CBS 1146 / NBRC 0425 / NCYC 2629 / NRRL Y-866</strain>
    </source>
</reference>
<dbReference type="InParanoid" id="G8ZNG4"/>
<dbReference type="OrthoDB" id="4057204at2759"/>
<proteinExistence type="predicted"/>
<sequence>MSLSCSTGWRVLRANSHVACQGRHYLDGSEPSHKDCTTLFELCCLQIAHELVRQGINLQEKKCIIQHLIRDEMVLCVWRFICLLAGDSFSLFCLFQSCEISGEILRKRQPYTCYSLPLDVDLIGSIRLLNGLNSSYNFEHLTVLEIYHPVNNLSQVTNLHSLAALTVINPLLHEIVRSWRRSLAVDGTRWRNLRQLRLPQLKSPMLFSELLELVPSLAVLEAGMGPQVIDEIPQLSRMVKYVDVGRRDRIRDTEKIAADKLVFGLSIGFPHDFTSESYVYKRQMATQKAFKVVHEKSVIRRPFNKRIKANTSAKQFFGFS</sequence>
<dbReference type="HOGENOM" id="CLU_886249_0_0_1"/>
<dbReference type="eggNOG" id="ENOG502SAGQ">
    <property type="taxonomic scope" value="Eukaryota"/>
</dbReference>
<gene>
    <name evidence="1" type="primary">TDEL0B00290</name>
    <name evidence="1" type="ORF">TDEL_0B00290</name>
</gene>
<name>G8ZNG4_TORDE</name>
<dbReference type="RefSeq" id="XP_003679369.1">
    <property type="nucleotide sequence ID" value="XM_003679321.1"/>
</dbReference>
<dbReference type="Proteomes" id="UP000005627">
    <property type="component" value="Chromosome 2"/>
</dbReference>
<protein>
    <submittedName>
        <fullName evidence="1">Uncharacterized protein</fullName>
    </submittedName>
</protein>